<sequence length="306" mass="32669">MKLAIKKNKCVVSIQVVMSIVSLSLFNQAVFAASDATMLRHSTATPAGGKLEVEVSGGGDVRWILPGQRALDPAVFGTPAAPLGFEPGVGVPIAARLKNADGSAWTTTAMPTPFSDNYKKISGSFKLELKDQSIYDSNLSKDKVNFSAEFTSPDGANSYKVMVKKVIPVGIDHPFLGGVATNFVQHGMTGIGTRLMPTAFTYVAFWGVGRLQVNGVEVANNRVVHMMTTCAVRDADYKLVFDQGVDCSKIQTHLLLSNVAVTPDGPVTSPVPTEFILGNGMAQPFMHIMFGDNKISGVETVNNKVD</sequence>
<gene>
    <name evidence="1" type="ORF">MNBD_GAMMA09-144</name>
</gene>
<proteinExistence type="predicted"/>
<dbReference type="AlphaFoldDB" id="A0A3B0XS53"/>
<dbReference type="EMBL" id="UOFI01000214">
    <property type="protein sequence ID" value="VAW71078.1"/>
    <property type="molecule type" value="Genomic_DNA"/>
</dbReference>
<protein>
    <submittedName>
        <fullName evidence="1">Uncharacterized protein</fullName>
    </submittedName>
</protein>
<name>A0A3B0XS53_9ZZZZ</name>
<organism evidence="1">
    <name type="scientific">hydrothermal vent metagenome</name>
    <dbReference type="NCBI Taxonomy" id="652676"/>
    <lineage>
        <taxon>unclassified sequences</taxon>
        <taxon>metagenomes</taxon>
        <taxon>ecological metagenomes</taxon>
    </lineage>
</organism>
<evidence type="ECO:0000313" key="1">
    <source>
        <dbReference type="EMBL" id="VAW71078.1"/>
    </source>
</evidence>
<accession>A0A3B0XS53</accession>
<reference evidence="1" key="1">
    <citation type="submission" date="2018-06" db="EMBL/GenBank/DDBJ databases">
        <authorList>
            <person name="Zhirakovskaya E."/>
        </authorList>
    </citation>
    <scope>NUCLEOTIDE SEQUENCE</scope>
</reference>